<comment type="caution">
    <text evidence="6">The sequence shown here is derived from an EMBL/GenBank/DDBJ whole genome shotgun (WGS) entry which is preliminary data.</text>
</comment>
<evidence type="ECO:0000259" key="5">
    <source>
        <dbReference type="Pfam" id="PF00149"/>
    </source>
</evidence>
<keyword evidence="1" id="KW-0479">Metal-binding</keyword>
<dbReference type="Pfam" id="PF00149">
    <property type="entry name" value="Metallophos"/>
    <property type="match status" value="1"/>
</dbReference>
<dbReference type="PANTHER" id="PTHR42988">
    <property type="entry name" value="PHOSPHOHYDROLASE"/>
    <property type="match status" value="1"/>
</dbReference>
<dbReference type="InterPro" id="IPR050884">
    <property type="entry name" value="CNP_phosphodiesterase-III"/>
</dbReference>
<dbReference type="SUPFAM" id="SSF56300">
    <property type="entry name" value="Metallo-dependent phosphatases"/>
    <property type="match status" value="1"/>
</dbReference>
<feature type="domain" description="Calcineurin-like phosphoesterase" evidence="5">
    <location>
        <begin position="2"/>
        <end position="179"/>
    </location>
</feature>
<evidence type="ECO:0000256" key="3">
    <source>
        <dbReference type="ARBA" id="ARBA00023004"/>
    </source>
</evidence>
<dbReference type="Proteomes" id="UP001246244">
    <property type="component" value="Unassembled WGS sequence"/>
</dbReference>
<evidence type="ECO:0000256" key="1">
    <source>
        <dbReference type="ARBA" id="ARBA00022723"/>
    </source>
</evidence>
<organism evidence="6 7">
    <name type="scientific">Methanosarcina baikalica</name>
    <dbReference type="NCBI Taxonomy" id="3073890"/>
    <lineage>
        <taxon>Archaea</taxon>
        <taxon>Methanobacteriati</taxon>
        <taxon>Methanobacteriota</taxon>
        <taxon>Stenosarchaea group</taxon>
        <taxon>Methanomicrobia</taxon>
        <taxon>Methanosarcinales</taxon>
        <taxon>Methanosarcinaceae</taxon>
        <taxon>Methanosarcina</taxon>
    </lineage>
</organism>
<proteinExistence type="inferred from homology"/>
<evidence type="ECO:0000256" key="2">
    <source>
        <dbReference type="ARBA" id="ARBA00022801"/>
    </source>
</evidence>
<accession>A0ABU2D0R2</accession>
<keyword evidence="3" id="KW-0408">Iron</keyword>
<keyword evidence="2" id="KW-0378">Hydrolase</keyword>
<comment type="similarity">
    <text evidence="4">Belongs to the cyclic nucleotide phosphodiesterase class-III family.</text>
</comment>
<name>A0ABU2D0R2_9EURY</name>
<dbReference type="Gene3D" id="3.60.21.10">
    <property type="match status" value="1"/>
</dbReference>
<dbReference type="CDD" id="cd07400">
    <property type="entry name" value="MPP_1"/>
    <property type="match status" value="1"/>
</dbReference>
<evidence type="ECO:0000313" key="6">
    <source>
        <dbReference type="EMBL" id="MDR7665584.1"/>
    </source>
</evidence>
<sequence length="244" mass="27404">MVQLSDIHFSEAYYMPEIADSMLENINRSAPDIVIITGDLTENGLASEYNGAKNFIDRIECKNKVIVPGNHDSRNAGYLFFEDIFKARSTFGHFGEVTVVGLDSSQPDLEEGHIGRENYGWIEKAFSGSGFKVFALHHHLIPIPRTGRGNNVLVDAGDVLELLDRSGVNLVLCGHWHIPWVWRLNDMLVVSAGTVCSSKIRGKTSQCYNLIELDAPELESKRWHLKVYRVFSNGEKERVVDSII</sequence>
<evidence type="ECO:0000313" key="7">
    <source>
        <dbReference type="Proteomes" id="UP001246244"/>
    </source>
</evidence>
<evidence type="ECO:0000256" key="4">
    <source>
        <dbReference type="ARBA" id="ARBA00025742"/>
    </source>
</evidence>
<dbReference type="RefSeq" id="WP_310575635.1">
    <property type="nucleotide sequence ID" value="NZ_JAVKPK010000023.1"/>
</dbReference>
<protein>
    <submittedName>
        <fullName evidence="6">Metallophosphoesterase</fullName>
    </submittedName>
</protein>
<dbReference type="InterPro" id="IPR029052">
    <property type="entry name" value="Metallo-depent_PP-like"/>
</dbReference>
<keyword evidence="7" id="KW-1185">Reference proteome</keyword>
<dbReference type="EMBL" id="JAVKPK010000023">
    <property type="protein sequence ID" value="MDR7665584.1"/>
    <property type="molecule type" value="Genomic_DNA"/>
</dbReference>
<dbReference type="PANTHER" id="PTHR42988:SF2">
    <property type="entry name" value="CYCLIC NUCLEOTIDE PHOSPHODIESTERASE CBUA0032-RELATED"/>
    <property type="match status" value="1"/>
</dbReference>
<reference evidence="7" key="1">
    <citation type="submission" date="2023-07" db="EMBL/GenBank/DDBJ databases">
        <title>Whole-genome sequencing of a new Methanosarcina sp. Z-7115.</title>
        <authorList>
            <person name="Zhilina T.N."/>
            <person name="Merkel A.Y."/>
        </authorList>
    </citation>
    <scope>NUCLEOTIDE SEQUENCE [LARGE SCALE GENOMIC DNA]</scope>
    <source>
        <strain evidence="7">Z-7115</strain>
    </source>
</reference>
<gene>
    <name evidence="6" type="ORF">RG963_07280</name>
</gene>
<dbReference type="InterPro" id="IPR004843">
    <property type="entry name" value="Calcineurin-like_PHP"/>
</dbReference>